<evidence type="ECO:0000313" key="5">
    <source>
        <dbReference type="Proteomes" id="UP000178419"/>
    </source>
</evidence>
<name>A0A1F7XZL1_9BACT</name>
<proteinExistence type="predicted"/>
<gene>
    <name evidence="4" type="ORF">A2714_01295</name>
</gene>
<keyword evidence="2" id="KW-0472">Membrane</keyword>
<keyword evidence="2" id="KW-0812">Transmembrane</keyword>
<dbReference type="PANTHER" id="PTHR19328:SF13">
    <property type="entry name" value="HIPL1 PROTEIN"/>
    <property type="match status" value="1"/>
</dbReference>
<dbReference type="Pfam" id="PF07995">
    <property type="entry name" value="GSDH"/>
    <property type="match status" value="1"/>
</dbReference>
<dbReference type="Gene3D" id="2.120.10.30">
    <property type="entry name" value="TolB, C-terminal domain"/>
    <property type="match status" value="1"/>
</dbReference>
<keyword evidence="2" id="KW-1133">Transmembrane helix</keyword>
<dbReference type="InterPro" id="IPR011042">
    <property type="entry name" value="6-blade_b-propeller_TolB-like"/>
</dbReference>
<organism evidence="4 5">
    <name type="scientific">Candidatus Woesebacteria bacterium RIFCSPHIGHO2_01_FULL_38_9</name>
    <dbReference type="NCBI Taxonomy" id="1802492"/>
    <lineage>
        <taxon>Bacteria</taxon>
        <taxon>Candidatus Woeseibacteriota</taxon>
    </lineage>
</organism>
<evidence type="ECO:0000259" key="3">
    <source>
        <dbReference type="Pfam" id="PF07995"/>
    </source>
</evidence>
<evidence type="ECO:0000256" key="2">
    <source>
        <dbReference type="SAM" id="Phobius"/>
    </source>
</evidence>
<feature type="transmembrane region" description="Helical" evidence="2">
    <location>
        <begin position="7"/>
        <end position="27"/>
    </location>
</feature>
<evidence type="ECO:0000313" key="4">
    <source>
        <dbReference type="EMBL" id="OGM20446.1"/>
    </source>
</evidence>
<sequence>MCVRKGVILPVILILITLVGIGAVVFWSTRKTSDKSGTGINIFNLPSQNGSSPEVTETKDFPRVSVFAEGLDTPWAIAFLPSFAEASKGESNGGMLVTERSGRVRFVSNEGQVKDEPVADIAEVKELSEGGLHGITLHPNFQSNNYVYVYYTYGESGGNTLNRVSRFTYNGSQMTDQKVIVDAIPGASNHDGGRIKFGPDKFLYITTGDAQNPSNAQNKDSLAGKILRVTDNGDPAPGNPFDSAQGKPSGDPRVYSYGHRNPQGITWDQDGTLWETEHGPSGFETGNDEFNKIEAGNNYGWSEIRGTQTRSGMVTPIIESGRTDTGAPAGLAYLPARAGEPAQAGVNGKFYFAGLRGQALYEVAGNLPNLKEHFKGEYGRLREVILGPDGILYVTTSNRDGRGVPKQGDDKILRINPNKL</sequence>
<dbReference type="InterPro" id="IPR012938">
    <property type="entry name" value="Glc/Sorbosone_DH"/>
</dbReference>
<feature type="region of interest" description="Disordered" evidence="1">
    <location>
        <begin position="228"/>
        <end position="254"/>
    </location>
</feature>
<evidence type="ECO:0000256" key="1">
    <source>
        <dbReference type="SAM" id="MobiDB-lite"/>
    </source>
</evidence>
<feature type="domain" description="Glucose/Sorbosone dehydrogenase" evidence="3">
    <location>
        <begin position="71"/>
        <end position="402"/>
    </location>
</feature>
<reference evidence="4 5" key="1">
    <citation type="journal article" date="2016" name="Nat. Commun.">
        <title>Thousands of microbial genomes shed light on interconnected biogeochemical processes in an aquifer system.</title>
        <authorList>
            <person name="Anantharaman K."/>
            <person name="Brown C.T."/>
            <person name="Hug L.A."/>
            <person name="Sharon I."/>
            <person name="Castelle C.J."/>
            <person name="Probst A.J."/>
            <person name="Thomas B.C."/>
            <person name="Singh A."/>
            <person name="Wilkins M.J."/>
            <person name="Karaoz U."/>
            <person name="Brodie E.L."/>
            <person name="Williams K.H."/>
            <person name="Hubbard S.S."/>
            <person name="Banfield J.F."/>
        </authorList>
    </citation>
    <scope>NUCLEOTIDE SEQUENCE [LARGE SCALE GENOMIC DNA]</scope>
</reference>
<dbReference type="PANTHER" id="PTHR19328">
    <property type="entry name" value="HEDGEHOG-INTERACTING PROTEIN"/>
    <property type="match status" value="1"/>
</dbReference>
<protein>
    <recommendedName>
        <fullName evidence="3">Glucose/Sorbosone dehydrogenase domain-containing protein</fullName>
    </recommendedName>
</protein>
<dbReference type="SUPFAM" id="SSF50952">
    <property type="entry name" value="Soluble quinoprotein glucose dehydrogenase"/>
    <property type="match status" value="1"/>
</dbReference>
<dbReference type="EMBL" id="MGGE01000041">
    <property type="protein sequence ID" value="OGM20446.1"/>
    <property type="molecule type" value="Genomic_DNA"/>
</dbReference>
<comment type="caution">
    <text evidence="4">The sequence shown here is derived from an EMBL/GenBank/DDBJ whole genome shotgun (WGS) entry which is preliminary data.</text>
</comment>
<dbReference type="Proteomes" id="UP000178419">
    <property type="component" value="Unassembled WGS sequence"/>
</dbReference>
<dbReference type="AlphaFoldDB" id="A0A1F7XZL1"/>
<dbReference type="InterPro" id="IPR011041">
    <property type="entry name" value="Quinoprot_gluc/sorb_DH_b-prop"/>
</dbReference>
<accession>A0A1F7XZL1</accession>